<dbReference type="InterPro" id="IPR004117">
    <property type="entry name" value="7tm6_olfct_rcpt"/>
</dbReference>
<evidence type="ECO:0000256" key="2">
    <source>
        <dbReference type="ARBA" id="ARBA00022475"/>
    </source>
</evidence>
<feature type="transmembrane region" description="Helical" evidence="10">
    <location>
        <begin position="276"/>
        <end position="297"/>
    </location>
</feature>
<reference evidence="11 12" key="1">
    <citation type="submission" date="2017-07" db="EMBL/GenBank/DDBJ databases">
        <authorList>
            <person name="Talla V."/>
            <person name="Backstrom N."/>
        </authorList>
    </citation>
    <scope>NUCLEOTIDE SEQUENCE [LARGE SCALE GENOMIC DNA]</scope>
</reference>
<keyword evidence="9 10" id="KW-0807">Transducer</keyword>
<keyword evidence="4 10" id="KW-0812">Transmembrane</keyword>
<dbReference type="Pfam" id="PF02949">
    <property type="entry name" value="7tm_6"/>
    <property type="match status" value="1"/>
</dbReference>
<comment type="caution">
    <text evidence="10">Lacks conserved residue(s) required for the propagation of feature annotation.</text>
</comment>
<dbReference type="Proteomes" id="UP000324832">
    <property type="component" value="Unassembled WGS sequence"/>
</dbReference>
<organism evidence="11 12">
    <name type="scientific">Leptidea sinapis</name>
    <dbReference type="NCBI Taxonomy" id="189913"/>
    <lineage>
        <taxon>Eukaryota</taxon>
        <taxon>Metazoa</taxon>
        <taxon>Ecdysozoa</taxon>
        <taxon>Arthropoda</taxon>
        <taxon>Hexapoda</taxon>
        <taxon>Insecta</taxon>
        <taxon>Pterygota</taxon>
        <taxon>Neoptera</taxon>
        <taxon>Endopterygota</taxon>
        <taxon>Lepidoptera</taxon>
        <taxon>Glossata</taxon>
        <taxon>Ditrysia</taxon>
        <taxon>Papilionoidea</taxon>
        <taxon>Pieridae</taxon>
        <taxon>Dismorphiinae</taxon>
        <taxon>Leptidea</taxon>
    </lineage>
</organism>
<keyword evidence="2" id="KW-1003">Cell membrane</keyword>
<gene>
    <name evidence="11" type="ORF">LSINAPIS_LOCUS3800</name>
</gene>
<protein>
    <recommendedName>
        <fullName evidence="10">Odorant receptor</fullName>
    </recommendedName>
</protein>
<feature type="transmembrane region" description="Helical" evidence="10">
    <location>
        <begin position="304"/>
        <end position="324"/>
    </location>
</feature>
<keyword evidence="5 10" id="KW-0552">Olfaction</keyword>
<keyword evidence="3 10" id="KW-0716">Sensory transduction</keyword>
<comment type="subcellular location">
    <subcellularLocation>
        <location evidence="1 10">Cell membrane</location>
        <topology evidence="1 10">Multi-pass membrane protein</topology>
    </subcellularLocation>
</comment>
<keyword evidence="7 10" id="KW-0472">Membrane</keyword>
<dbReference type="GO" id="GO:0005549">
    <property type="term" value="F:odorant binding"/>
    <property type="evidence" value="ECO:0007669"/>
    <property type="project" value="InterPro"/>
</dbReference>
<keyword evidence="6 10" id="KW-1133">Transmembrane helix</keyword>
<comment type="similarity">
    <text evidence="10">Belongs to the insect chemoreceptor superfamily. Heteromeric odorant receptor channel (TC 1.A.69) family.</text>
</comment>
<feature type="transmembrane region" description="Helical" evidence="10">
    <location>
        <begin position="142"/>
        <end position="161"/>
    </location>
</feature>
<evidence type="ECO:0000256" key="8">
    <source>
        <dbReference type="ARBA" id="ARBA00023170"/>
    </source>
</evidence>
<feature type="transmembrane region" description="Helical" evidence="10">
    <location>
        <begin position="55"/>
        <end position="76"/>
    </location>
</feature>
<proteinExistence type="inferred from homology"/>
<dbReference type="GO" id="GO:0007165">
    <property type="term" value="P:signal transduction"/>
    <property type="evidence" value="ECO:0007669"/>
    <property type="project" value="UniProtKB-KW"/>
</dbReference>
<dbReference type="GO" id="GO:0005886">
    <property type="term" value="C:plasma membrane"/>
    <property type="evidence" value="ECO:0007669"/>
    <property type="project" value="UniProtKB-SubCell"/>
</dbReference>
<evidence type="ECO:0000256" key="9">
    <source>
        <dbReference type="ARBA" id="ARBA00023224"/>
    </source>
</evidence>
<evidence type="ECO:0000313" key="11">
    <source>
        <dbReference type="EMBL" id="VVC91017.1"/>
    </source>
</evidence>
<dbReference type="PANTHER" id="PTHR21137:SF35">
    <property type="entry name" value="ODORANT RECEPTOR 19A-RELATED"/>
    <property type="match status" value="1"/>
</dbReference>
<evidence type="ECO:0000256" key="6">
    <source>
        <dbReference type="ARBA" id="ARBA00022989"/>
    </source>
</evidence>
<evidence type="ECO:0000256" key="1">
    <source>
        <dbReference type="ARBA" id="ARBA00004651"/>
    </source>
</evidence>
<sequence length="394" mass="45905">MLLPIVTAFAIEDIISSETVMETLSEWFKINFKIYKIFGLWPGERPHGAYKYYSIIFLFIAFVTFSSLLWINLIFIPRKIEVIVPDVVFIFTEIVMIIKALMIMFKRKDLVEALKMLDSKPFQGRDTASINIVVRYKRNYRLYWLIYTILAHIAYVLRMFIPLFSHVIYNTTLELPICSFSFLDVETLNRYFISFYFYQSIFIYSHMLLNLNTDTLIAGLILMAIVQVKVLQHELQSLRVDKKWIKMNKSFQDALQISKLRRTYCSVLEDILSVTMFFQFTIASGLICVILMCCLLLPSSIQTLIFFATFLCAMVLQIFVPAYLGTELSYQSEELVTAAYSSEWIPRCESFKRSLKLFMERAKTNILLTGGKLFPLTLHTFVARSKTNSGIQQD</sequence>
<evidence type="ECO:0000256" key="3">
    <source>
        <dbReference type="ARBA" id="ARBA00022606"/>
    </source>
</evidence>
<evidence type="ECO:0000256" key="4">
    <source>
        <dbReference type="ARBA" id="ARBA00022692"/>
    </source>
</evidence>
<evidence type="ECO:0000256" key="7">
    <source>
        <dbReference type="ARBA" id="ARBA00023136"/>
    </source>
</evidence>
<feature type="transmembrane region" description="Helical" evidence="10">
    <location>
        <begin position="82"/>
        <end position="105"/>
    </location>
</feature>
<dbReference type="EMBL" id="FZQP02000937">
    <property type="protein sequence ID" value="VVC91017.1"/>
    <property type="molecule type" value="Genomic_DNA"/>
</dbReference>
<dbReference type="AlphaFoldDB" id="A0A5E4Q134"/>
<name>A0A5E4Q134_9NEOP</name>
<keyword evidence="12" id="KW-1185">Reference proteome</keyword>
<accession>A0A5E4Q134</accession>
<dbReference type="PANTHER" id="PTHR21137">
    <property type="entry name" value="ODORANT RECEPTOR"/>
    <property type="match status" value="1"/>
</dbReference>
<evidence type="ECO:0000256" key="5">
    <source>
        <dbReference type="ARBA" id="ARBA00022725"/>
    </source>
</evidence>
<dbReference type="GO" id="GO:0004984">
    <property type="term" value="F:olfactory receptor activity"/>
    <property type="evidence" value="ECO:0007669"/>
    <property type="project" value="InterPro"/>
</dbReference>
<evidence type="ECO:0000256" key="10">
    <source>
        <dbReference type="RuleBase" id="RU351113"/>
    </source>
</evidence>
<keyword evidence="8 10" id="KW-0675">Receptor</keyword>
<evidence type="ECO:0000313" key="12">
    <source>
        <dbReference type="Proteomes" id="UP000324832"/>
    </source>
</evidence>